<evidence type="ECO:0000256" key="5">
    <source>
        <dbReference type="ARBA" id="ARBA00022630"/>
    </source>
</evidence>
<keyword evidence="8" id="KW-0520">NAD</keyword>
<evidence type="ECO:0000256" key="8">
    <source>
        <dbReference type="ARBA" id="ARBA00023027"/>
    </source>
</evidence>
<keyword evidence="14" id="KW-1185">Reference proteome</keyword>
<evidence type="ECO:0000256" key="4">
    <source>
        <dbReference type="ARBA" id="ARBA00022605"/>
    </source>
</evidence>
<reference evidence="14" key="1">
    <citation type="journal article" date="2022" name="Int. J. Syst. Evol. Microbiol.">
        <title>Anaeromyxobacter oryzae sp. nov., Anaeromyxobacter diazotrophicus sp. nov. and Anaeromyxobacter paludicola sp. nov., isolated from paddy soils.</title>
        <authorList>
            <person name="Itoh H."/>
            <person name="Xu Z."/>
            <person name="Mise K."/>
            <person name="Masuda Y."/>
            <person name="Ushijima N."/>
            <person name="Hayakawa C."/>
            <person name="Shiratori Y."/>
            <person name="Senoo K."/>
        </authorList>
    </citation>
    <scope>NUCLEOTIDE SEQUENCE [LARGE SCALE GENOMIC DNA]</scope>
    <source>
        <strain evidence="14">Red630</strain>
    </source>
</reference>
<keyword evidence="5 12" id="KW-0285">Flavoprotein</keyword>
<dbReference type="Gene3D" id="3.20.20.220">
    <property type="match status" value="1"/>
</dbReference>
<keyword evidence="9" id="KW-0486">Methionine biosynthesis</keyword>
<comment type="cofactor">
    <cofactor evidence="1 12">
        <name>FAD</name>
        <dbReference type="ChEBI" id="CHEBI:57692"/>
    </cofactor>
</comment>
<evidence type="ECO:0000256" key="6">
    <source>
        <dbReference type="ARBA" id="ARBA00022827"/>
    </source>
</evidence>
<dbReference type="SUPFAM" id="SSF51730">
    <property type="entry name" value="FAD-linked oxidoreductase"/>
    <property type="match status" value="1"/>
</dbReference>
<dbReference type="CDD" id="cd00537">
    <property type="entry name" value="MTHFR"/>
    <property type="match status" value="1"/>
</dbReference>
<evidence type="ECO:0000256" key="12">
    <source>
        <dbReference type="RuleBase" id="RU003862"/>
    </source>
</evidence>
<evidence type="ECO:0000256" key="9">
    <source>
        <dbReference type="ARBA" id="ARBA00023167"/>
    </source>
</evidence>
<comment type="pathway">
    <text evidence="2 12">One-carbon metabolism; tetrahydrofolate interconversion.</text>
</comment>
<organism evidence="13 14">
    <name type="scientific">Anaeromyxobacter paludicola</name>
    <dbReference type="NCBI Taxonomy" id="2918171"/>
    <lineage>
        <taxon>Bacteria</taxon>
        <taxon>Pseudomonadati</taxon>
        <taxon>Myxococcota</taxon>
        <taxon>Myxococcia</taxon>
        <taxon>Myxococcales</taxon>
        <taxon>Cystobacterineae</taxon>
        <taxon>Anaeromyxobacteraceae</taxon>
        <taxon>Anaeromyxobacter</taxon>
    </lineage>
</organism>
<dbReference type="NCBIfam" id="TIGR00676">
    <property type="entry name" value="fadh2"/>
    <property type="match status" value="1"/>
</dbReference>
<evidence type="ECO:0000256" key="11">
    <source>
        <dbReference type="ARBA" id="ARBA00048628"/>
    </source>
</evidence>
<sequence>MKVTELLRFARERGEPIFSFEFFPPKTEEGVRQLYETVEALRPLGPAFVSVTYGAGGSTRQRTLELVTRLKRETEVEAMAHVTCVGASREEIAAVLDEVAAAGVQNVLALRGDPPRGAKDFQPHPDGFRYASELVAFIRSQPERWRFCIGAGAYPEGHPETPDLVRDLANLKAKVDAGVDFLVTQLFFDNQAHFRFVDRARAAGIGVPILPGIMPFTNVDQAERFTAMCGAVIPQPLRAAMAARRDDPDGALQLGVAYASLQCAELLRRGVPGIHFYTLNRSPSSRAIVAALRASEPWRQGG</sequence>
<comment type="catalytic activity">
    <reaction evidence="11">
        <text>(6S)-5-methyl-5,6,7,8-tetrahydrofolate + NAD(+) = (6R)-5,10-methylene-5,6,7,8-tetrahydrofolate + NADH + H(+)</text>
        <dbReference type="Rhea" id="RHEA:19821"/>
        <dbReference type="ChEBI" id="CHEBI:15378"/>
        <dbReference type="ChEBI" id="CHEBI:15636"/>
        <dbReference type="ChEBI" id="CHEBI:18608"/>
        <dbReference type="ChEBI" id="CHEBI:57540"/>
        <dbReference type="ChEBI" id="CHEBI:57945"/>
        <dbReference type="EC" id="1.5.1.54"/>
    </reaction>
    <physiologicalReaction direction="right-to-left" evidence="11">
        <dbReference type="Rhea" id="RHEA:19823"/>
    </physiologicalReaction>
</comment>
<protein>
    <recommendedName>
        <fullName evidence="12">Methylenetetrahydrofolate reductase</fullName>
        <ecNumber evidence="12">1.5.1.54</ecNumber>
    </recommendedName>
</protein>
<evidence type="ECO:0000313" key="14">
    <source>
        <dbReference type="Proteomes" id="UP001162734"/>
    </source>
</evidence>
<gene>
    <name evidence="13" type="ORF">AMPC_13490</name>
</gene>
<dbReference type="InterPro" id="IPR029041">
    <property type="entry name" value="FAD-linked_oxidoreductase-like"/>
</dbReference>
<evidence type="ECO:0000256" key="10">
    <source>
        <dbReference type="ARBA" id="ARBA00034478"/>
    </source>
</evidence>
<keyword evidence="4" id="KW-0028">Amino-acid biosynthesis</keyword>
<dbReference type="EMBL" id="AP025592">
    <property type="protein sequence ID" value="BDG08236.1"/>
    <property type="molecule type" value="Genomic_DNA"/>
</dbReference>
<evidence type="ECO:0000256" key="1">
    <source>
        <dbReference type="ARBA" id="ARBA00001974"/>
    </source>
</evidence>
<comment type="pathway">
    <text evidence="10">Amino-acid biosynthesis; L-methionine biosynthesis via de novo pathway.</text>
</comment>
<keyword evidence="6 12" id="KW-0274">FAD</keyword>
<keyword evidence="7 12" id="KW-0560">Oxidoreductase</keyword>
<evidence type="ECO:0000256" key="7">
    <source>
        <dbReference type="ARBA" id="ARBA00023002"/>
    </source>
</evidence>
<dbReference type="InterPro" id="IPR003171">
    <property type="entry name" value="Mehydrof_redctse-like"/>
</dbReference>
<accession>A0ABM7X8S3</accession>
<dbReference type="InterPro" id="IPR004620">
    <property type="entry name" value="MTHF_reductase_bac"/>
</dbReference>
<dbReference type="RefSeq" id="WP_248345421.1">
    <property type="nucleotide sequence ID" value="NZ_AP025592.1"/>
</dbReference>
<dbReference type="Pfam" id="PF02219">
    <property type="entry name" value="MTHFR"/>
    <property type="match status" value="1"/>
</dbReference>
<evidence type="ECO:0000313" key="13">
    <source>
        <dbReference type="EMBL" id="BDG08236.1"/>
    </source>
</evidence>
<dbReference type="Proteomes" id="UP001162734">
    <property type="component" value="Chromosome"/>
</dbReference>
<evidence type="ECO:0000256" key="2">
    <source>
        <dbReference type="ARBA" id="ARBA00004777"/>
    </source>
</evidence>
<name>A0ABM7X8S3_9BACT</name>
<dbReference type="PANTHER" id="PTHR45754:SF3">
    <property type="entry name" value="METHYLENETETRAHYDROFOLATE REDUCTASE (NADPH)"/>
    <property type="match status" value="1"/>
</dbReference>
<proteinExistence type="inferred from homology"/>
<comment type="similarity">
    <text evidence="3 12">Belongs to the methylenetetrahydrofolate reductase family.</text>
</comment>
<dbReference type="EC" id="1.5.1.54" evidence="12"/>
<dbReference type="PANTHER" id="PTHR45754">
    <property type="entry name" value="METHYLENETETRAHYDROFOLATE REDUCTASE"/>
    <property type="match status" value="1"/>
</dbReference>
<evidence type="ECO:0000256" key="3">
    <source>
        <dbReference type="ARBA" id="ARBA00006743"/>
    </source>
</evidence>